<dbReference type="RefSeq" id="WP_377505842.1">
    <property type="nucleotide sequence ID" value="NZ_JBHSQS010000002.1"/>
</dbReference>
<feature type="chain" id="PRO_5045142461" evidence="2">
    <location>
        <begin position="24"/>
        <end position="115"/>
    </location>
</feature>
<feature type="compositionally biased region" description="Polar residues" evidence="1">
    <location>
        <begin position="43"/>
        <end position="54"/>
    </location>
</feature>
<dbReference type="EMBL" id="JBHSQS010000002">
    <property type="protein sequence ID" value="MFC5922651.1"/>
    <property type="molecule type" value="Genomic_DNA"/>
</dbReference>
<gene>
    <name evidence="3" type="ORF">ACFQGL_04755</name>
</gene>
<feature type="signal peptide" evidence="2">
    <location>
        <begin position="1"/>
        <end position="23"/>
    </location>
</feature>
<dbReference type="PROSITE" id="PS51257">
    <property type="entry name" value="PROKAR_LIPOPROTEIN"/>
    <property type="match status" value="1"/>
</dbReference>
<evidence type="ECO:0000256" key="1">
    <source>
        <dbReference type="SAM" id="MobiDB-lite"/>
    </source>
</evidence>
<keyword evidence="4" id="KW-1185">Reference proteome</keyword>
<comment type="caution">
    <text evidence="3">The sequence shown here is derived from an EMBL/GenBank/DDBJ whole genome shotgun (WGS) entry which is preliminary data.</text>
</comment>
<evidence type="ECO:0000313" key="4">
    <source>
        <dbReference type="Proteomes" id="UP001596226"/>
    </source>
</evidence>
<accession>A0ABW1H1X3</accession>
<sequence>MFKVTWVTGAVVLACTGALIACGDGKAPSAAGTAPAMPAEPTRASSTPAGSTNPVLFGNHPANDEPTCGEAYNPGSAKSLTVQGAVCDPKKTAQQLLRSTFRFVDNGPARRPACG</sequence>
<protein>
    <submittedName>
        <fullName evidence="3">Uncharacterized protein</fullName>
    </submittedName>
</protein>
<organism evidence="3 4">
    <name type="scientific">Micromonospora vulcania</name>
    <dbReference type="NCBI Taxonomy" id="1441873"/>
    <lineage>
        <taxon>Bacteria</taxon>
        <taxon>Bacillati</taxon>
        <taxon>Actinomycetota</taxon>
        <taxon>Actinomycetes</taxon>
        <taxon>Micromonosporales</taxon>
        <taxon>Micromonosporaceae</taxon>
        <taxon>Micromonospora</taxon>
    </lineage>
</organism>
<proteinExistence type="predicted"/>
<name>A0ABW1H1X3_9ACTN</name>
<evidence type="ECO:0000313" key="3">
    <source>
        <dbReference type="EMBL" id="MFC5922651.1"/>
    </source>
</evidence>
<keyword evidence="2" id="KW-0732">Signal</keyword>
<dbReference type="Proteomes" id="UP001596226">
    <property type="component" value="Unassembled WGS sequence"/>
</dbReference>
<feature type="region of interest" description="Disordered" evidence="1">
    <location>
        <begin position="27"/>
        <end position="72"/>
    </location>
</feature>
<reference evidence="4" key="1">
    <citation type="journal article" date="2019" name="Int. J. Syst. Evol. Microbiol.">
        <title>The Global Catalogue of Microorganisms (GCM) 10K type strain sequencing project: providing services to taxonomists for standard genome sequencing and annotation.</title>
        <authorList>
            <consortium name="The Broad Institute Genomics Platform"/>
            <consortium name="The Broad Institute Genome Sequencing Center for Infectious Disease"/>
            <person name="Wu L."/>
            <person name="Ma J."/>
        </authorList>
    </citation>
    <scope>NUCLEOTIDE SEQUENCE [LARGE SCALE GENOMIC DNA]</scope>
    <source>
        <strain evidence="4">CGMCC 4.7144</strain>
    </source>
</reference>
<evidence type="ECO:0000256" key="2">
    <source>
        <dbReference type="SAM" id="SignalP"/>
    </source>
</evidence>